<dbReference type="Pfam" id="PF12833">
    <property type="entry name" value="HTH_18"/>
    <property type="match status" value="1"/>
</dbReference>
<keyword evidence="3" id="KW-0804">Transcription</keyword>
<dbReference type="GO" id="GO:0005829">
    <property type="term" value="C:cytosol"/>
    <property type="evidence" value="ECO:0007669"/>
    <property type="project" value="TreeGrafter"/>
</dbReference>
<keyword evidence="2" id="KW-0238">DNA-binding</keyword>
<dbReference type="Gene3D" id="1.10.10.60">
    <property type="entry name" value="Homeodomain-like"/>
    <property type="match status" value="1"/>
</dbReference>
<accession>A0A3L7JGV6</accession>
<sequence>MTCLSLPALQRCRPVVSERPGHLQSEWIIDHPFRTLSGEQHQARRKESLNLSDFSRLSLVEFVSAFENARDDAPIADFAWRLGTCYDLDALGHLGKALRSAPRLGDALQVLINGFPLLQSGADIALQVEDDAVRFCYRILDNRIWPRHADAEFTLGFVASIAAAFGATPDTFRAIAFETPEDAKTSALRHAIGLDISYGGDTNSILLPARLLDNRAISASSLEDYGQALRQMASQLHVSGQDEPVARRVQHTILRRLGHAPVDQTQIAAALGMSERSLRRYLSAEQISFQALLDECRHHFAEALLVRTDLPLSEIAYRIGYGEQSTFSRAAREWFAMSPAAFRRQNRPL</sequence>
<feature type="domain" description="HTH araC/xylS-type" evidence="4">
    <location>
        <begin position="247"/>
        <end position="345"/>
    </location>
</feature>
<dbReference type="Pfam" id="PF12625">
    <property type="entry name" value="Arabinose_bd"/>
    <property type="match status" value="1"/>
</dbReference>
<dbReference type="PROSITE" id="PS01124">
    <property type="entry name" value="HTH_ARAC_FAMILY_2"/>
    <property type="match status" value="1"/>
</dbReference>
<dbReference type="InterPro" id="IPR032687">
    <property type="entry name" value="AraC-type_N"/>
</dbReference>
<dbReference type="Proteomes" id="UP000281094">
    <property type="component" value="Unassembled WGS sequence"/>
</dbReference>
<proteinExistence type="predicted"/>
<evidence type="ECO:0000259" key="4">
    <source>
        <dbReference type="PROSITE" id="PS01124"/>
    </source>
</evidence>
<evidence type="ECO:0000313" key="5">
    <source>
        <dbReference type="EMBL" id="RLQ88851.1"/>
    </source>
</evidence>
<dbReference type="InterPro" id="IPR018060">
    <property type="entry name" value="HTH_AraC"/>
</dbReference>
<protein>
    <submittedName>
        <fullName evidence="5">AraC family transcriptional regulator</fullName>
    </submittedName>
</protein>
<dbReference type="AlphaFoldDB" id="A0A3L7JGV6"/>
<reference evidence="5 6" key="1">
    <citation type="submission" date="2018-10" db="EMBL/GenBank/DDBJ databases">
        <title>Notoacmeibacter sp. M2BS9Y-3-1, whole genome shotgun sequence.</title>
        <authorList>
            <person name="Tuo L."/>
        </authorList>
    </citation>
    <scope>NUCLEOTIDE SEQUENCE [LARGE SCALE GENOMIC DNA]</scope>
    <source>
        <strain evidence="5 6">M2BS9Y-3-1</strain>
    </source>
</reference>
<evidence type="ECO:0000256" key="1">
    <source>
        <dbReference type="ARBA" id="ARBA00023015"/>
    </source>
</evidence>
<gene>
    <name evidence="5" type="ORF">D8780_12090</name>
</gene>
<evidence type="ECO:0000256" key="3">
    <source>
        <dbReference type="ARBA" id="ARBA00023163"/>
    </source>
</evidence>
<dbReference type="SUPFAM" id="SSF46689">
    <property type="entry name" value="Homeodomain-like"/>
    <property type="match status" value="1"/>
</dbReference>
<dbReference type="PANTHER" id="PTHR47894:SF1">
    <property type="entry name" value="HTH-TYPE TRANSCRIPTIONAL REGULATOR VQSM"/>
    <property type="match status" value="1"/>
</dbReference>
<name>A0A3L7JGV6_9HYPH</name>
<dbReference type="PANTHER" id="PTHR47894">
    <property type="entry name" value="HTH-TYPE TRANSCRIPTIONAL REGULATOR GADX"/>
    <property type="match status" value="1"/>
</dbReference>
<organism evidence="5 6">
    <name type="scientific">Notoacmeibacter ruber</name>
    <dbReference type="NCBI Taxonomy" id="2670375"/>
    <lineage>
        <taxon>Bacteria</taxon>
        <taxon>Pseudomonadati</taxon>
        <taxon>Pseudomonadota</taxon>
        <taxon>Alphaproteobacteria</taxon>
        <taxon>Hyphomicrobiales</taxon>
        <taxon>Notoacmeibacteraceae</taxon>
        <taxon>Notoacmeibacter</taxon>
    </lineage>
</organism>
<keyword evidence="1" id="KW-0805">Transcription regulation</keyword>
<dbReference type="GO" id="GO:0003700">
    <property type="term" value="F:DNA-binding transcription factor activity"/>
    <property type="evidence" value="ECO:0007669"/>
    <property type="project" value="InterPro"/>
</dbReference>
<dbReference type="EMBL" id="RCWN01000001">
    <property type="protein sequence ID" value="RLQ88851.1"/>
    <property type="molecule type" value="Genomic_DNA"/>
</dbReference>
<comment type="caution">
    <text evidence="5">The sequence shown here is derived from an EMBL/GenBank/DDBJ whole genome shotgun (WGS) entry which is preliminary data.</text>
</comment>
<dbReference type="GO" id="GO:0000976">
    <property type="term" value="F:transcription cis-regulatory region binding"/>
    <property type="evidence" value="ECO:0007669"/>
    <property type="project" value="TreeGrafter"/>
</dbReference>
<keyword evidence="6" id="KW-1185">Reference proteome</keyword>
<dbReference type="InterPro" id="IPR009057">
    <property type="entry name" value="Homeodomain-like_sf"/>
</dbReference>
<evidence type="ECO:0000313" key="6">
    <source>
        <dbReference type="Proteomes" id="UP000281094"/>
    </source>
</evidence>
<dbReference type="SMART" id="SM00342">
    <property type="entry name" value="HTH_ARAC"/>
    <property type="match status" value="1"/>
</dbReference>
<evidence type="ECO:0000256" key="2">
    <source>
        <dbReference type="ARBA" id="ARBA00023125"/>
    </source>
</evidence>